<accession>A0ABS3Q8C8</accession>
<dbReference type="Proteomes" id="UP000664369">
    <property type="component" value="Unassembled WGS sequence"/>
</dbReference>
<dbReference type="InterPro" id="IPR025631">
    <property type="entry name" value="Porin_10"/>
</dbReference>
<dbReference type="RefSeq" id="WP_208173044.1">
    <property type="nucleotide sequence ID" value="NZ_JAGETZ010000001.1"/>
</dbReference>
<keyword evidence="2" id="KW-1185">Reference proteome</keyword>
<protein>
    <recommendedName>
        <fullName evidence="3">Porin</fullName>
    </recommendedName>
</protein>
<reference evidence="1 2" key="1">
    <citation type="submission" date="2021-03" db="EMBL/GenBank/DDBJ databases">
        <authorList>
            <person name="Kim M.K."/>
        </authorList>
    </citation>
    <scope>NUCLEOTIDE SEQUENCE [LARGE SCALE GENOMIC DNA]</scope>
    <source>
        <strain evidence="1 2">BT442</strain>
    </source>
</reference>
<name>A0ABS3Q8C8_9BACT</name>
<comment type="caution">
    <text evidence="1">The sequence shown here is derived from an EMBL/GenBank/DDBJ whole genome shotgun (WGS) entry which is preliminary data.</text>
</comment>
<gene>
    <name evidence="1" type="ORF">J4E00_00475</name>
</gene>
<organism evidence="1 2">
    <name type="scientific">Hymenobacter negativus</name>
    <dbReference type="NCBI Taxonomy" id="2795026"/>
    <lineage>
        <taxon>Bacteria</taxon>
        <taxon>Pseudomonadati</taxon>
        <taxon>Bacteroidota</taxon>
        <taxon>Cytophagia</taxon>
        <taxon>Cytophagales</taxon>
        <taxon>Hymenobacteraceae</taxon>
        <taxon>Hymenobacter</taxon>
    </lineage>
</organism>
<dbReference type="Pfam" id="PF14121">
    <property type="entry name" value="Porin_10"/>
    <property type="match status" value="1"/>
</dbReference>
<sequence length="662" mass="76135">MIWTRLRPLAVLLVVLALWGAPGTRAQVRDDSTKVLYGPKTTRIIYEAEVLRDSTSGTPLDTTLTRWPQARFWFHDTTFQQDLGAVGTASRPLLYQPNYQLGARFGRNVFDKYARDATTVPYYDSRSPYSFFRYIQSGAGEQVFEISYSRSLKKNFSVGLAYERIASNKVLDPVRSRDGLVEHSNILLFGRYQTDDERYHLLINFSNVRHRAVEQGGIRPVTTTSIVDGETFIEGENRPQELFKYAQQKVNLSQAVNTEDRDELYFTQTYRLLGRGLTAYHTFDAKRQYNSYYDKALTLRNTFYQPDVLYYPRVLRNTAAILDRAEYRQVENTVGLLGRTDAVEYRIYSRFRNASLVEQSLKSNQQLYQAPISTGLELEEVHNENYFNAFVGGTAAFNYRKIYAIEAAGEYKVGNEYWAQASIRTGPLSAEALVNSYSPTLMQQEHVGNNYEWHNDSLNNTSTQQLTGRLRLKLPNIGILTDQRFEASASVANIINLVYYGTDGRPTQLSATRNLLIVYARHTARLGRVGFDNQATYTRGGEADKEGIRIPSLVSNSRVYYESYIFRKALFTQVGAEMYFQSRFQAYNYSPSTQQFYQQETFSIRPYPLVDVFLSADIKTVSVFLKVAYLNQGVLDNGYFTTPYYTGYPRRFQFGVKWNFFN</sequence>
<evidence type="ECO:0008006" key="3">
    <source>
        <dbReference type="Google" id="ProtNLM"/>
    </source>
</evidence>
<evidence type="ECO:0000313" key="1">
    <source>
        <dbReference type="EMBL" id="MBO2007504.1"/>
    </source>
</evidence>
<evidence type="ECO:0000313" key="2">
    <source>
        <dbReference type="Proteomes" id="UP000664369"/>
    </source>
</evidence>
<proteinExistence type="predicted"/>
<dbReference type="EMBL" id="JAGETZ010000001">
    <property type="protein sequence ID" value="MBO2007504.1"/>
    <property type="molecule type" value="Genomic_DNA"/>
</dbReference>